<keyword evidence="2" id="KW-1185">Reference proteome</keyword>
<evidence type="ECO:0000313" key="2">
    <source>
        <dbReference type="Proteomes" id="UP000724584"/>
    </source>
</evidence>
<organism evidence="1 2">
    <name type="scientific">Chaetomium tenue</name>
    <dbReference type="NCBI Taxonomy" id="1854479"/>
    <lineage>
        <taxon>Eukaryota</taxon>
        <taxon>Fungi</taxon>
        <taxon>Dikarya</taxon>
        <taxon>Ascomycota</taxon>
        <taxon>Pezizomycotina</taxon>
        <taxon>Sordariomycetes</taxon>
        <taxon>Sordariomycetidae</taxon>
        <taxon>Sordariales</taxon>
        <taxon>Chaetomiaceae</taxon>
        <taxon>Chaetomium</taxon>
    </lineage>
</organism>
<protein>
    <submittedName>
        <fullName evidence="1">Uncharacterized protein</fullName>
    </submittedName>
</protein>
<gene>
    <name evidence="1" type="ORF">F5144DRAFT_591966</name>
</gene>
<comment type="caution">
    <text evidence="1">The sequence shown here is derived from an EMBL/GenBank/DDBJ whole genome shotgun (WGS) entry which is preliminary data.</text>
</comment>
<dbReference type="Proteomes" id="UP000724584">
    <property type="component" value="Unassembled WGS sequence"/>
</dbReference>
<sequence length="205" mass="23183">MPKPRHLRRRSPITLPLDNLFPLGDALWNSGLTHRFIYWPPSETEARLRIEQANAGQPAPMRFDCLSHRRGARCDATAYMPYDASGGGLQQYNKTTHLGNAKDPRHVEFRYLPPTRAWRRPKTASLTLQAAVFPDLTSRRLDTMSLSTKQLLAAIWCFNFPHLHHVTTMNRGKVKKTDTAAPTSRNSAVAKTATIPITRTIERAT</sequence>
<name>A0ACB7PG78_9PEZI</name>
<reference evidence="1 2" key="1">
    <citation type="journal article" date="2021" name="Nat. Commun.">
        <title>Genetic determinants of endophytism in the Arabidopsis root mycobiome.</title>
        <authorList>
            <person name="Mesny F."/>
            <person name="Miyauchi S."/>
            <person name="Thiergart T."/>
            <person name="Pickel B."/>
            <person name="Atanasova L."/>
            <person name="Karlsson M."/>
            <person name="Huettel B."/>
            <person name="Barry K.W."/>
            <person name="Haridas S."/>
            <person name="Chen C."/>
            <person name="Bauer D."/>
            <person name="Andreopoulos W."/>
            <person name="Pangilinan J."/>
            <person name="LaButti K."/>
            <person name="Riley R."/>
            <person name="Lipzen A."/>
            <person name="Clum A."/>
            <person name="Drula E."/>
            <person name="Henrissat B."/>
            <person name="Kohler A."/>
            <person name="Grigoriev I.V."/>
            <person name="Martin F.M."/>
            <person name="Hacquard S."/>
        </authorList>
    </citation>
    <scope>NUCLEOTIDE SEQUENCE [LARGE SCALE GENOMIC DNA]</scope>
    <source>
        <strain evidence="1 2">MPI-SDFR-AT-0079</strain>
    </source>
</reference>
<proteinExistence type="predicted"/>
<accession>A0ACB7PG78</accession>
<evidence type="ECO:0000313" key="1">
    <source>
        <dbReference type="EMBL" id="KAH6636985.1"/>
    </source>
</evidence>
<dbReference type="EMBL" id="JAGIZQ010000003">
    <property type="protein sequence ID" value="KAH6636985.1"/>
    <property type="molecule type" value="Genomic_DNA"/>
</dbReference>